<accession>A0A0E3LAU8</accession>
<dbReference type="InterPro" id="IPR038461">
    <property type="entry name" value="Schlafen_AlbA_2_dom_sf"/>
</dbReference>
<dbReference type="AlphaFoldDB" id="A0A0E3LAU8"/>
<dbReference type="KEGG" id="msz:MSSIH_1956"/>
<dbReference type="PATRIC" id="fig|1434119.4.peg.2519"/>
<organism evidence="2 3">
    <name type="scientific">Methanosarcina siciliae HI350</name>
    <dbReference type="NCBI Taxonomy" id="1434119"/>
    <lineage>
        <taxon>Archaea</taxon>
        <taxon>Methanobacteriati</taxon>
        <taxon>Methanobacteriota</taxon>
        <taxon>Stenosarchaea group</taxon>
        <taxon>Methanomicrobia</taxon>
        <taxon>Methanosarcinales</taxon>
        <taxon>Methanosarcinaceae</taxon>
        <taxon>Methanosarcina</taxon>
    </lineage>
</organism>
<proteinExistence type="predicted"/>
<dbReference type="InterPro" id="IPR029684">
    <property type="entry name" value="Schlafen"/>
</dbReference>
<name>A0A0E3LAU8_9EURY</name>
<evidence type="ECO:0000313" key="2">
    <source>
        <dbReference type="EMBL" id="AKB32646.1"/>
    </source>
</evidence>
<sequence>MIRMVEKEIDSLCNQYGLKPTSLSDLMLKVNFPEPDLEYGFAEKENSLYLPLYEELNATSSLSGVGGNFQVYIQLILDPEKASSEYLADFFNNPLGLKIRKAWEARGFILRPEIRESEEPVAVISKGSALHDISGNSSFSGESGFSGIISSLAANDREFSGEAPDENICAETGENTSVLSGADVSLLPGISSLPDVDLSSLTHSKLYLPDLPVQLETLKIKDITRELISQLNLFECRLSTYPKSITHIRRNLELIREAVKLANDSDYILELIRRGESKKLEFKSTLRINLITGKPDWNIEHAVLKTIVAYLNTDGGVLLIGVSNSGEVLGIKNDDFPNEDKFLLHFKQLIKQNIGLDYAPMIEYALVHVNGKKIMEIECRRSDEAVFLKPAKNDEEFYIRIGPSSERLTGSKLIEYVNRHYNGKL</sequence>
<dbReference type="EMBL" id="CP009507">
    <property type="protein sequence ID" value="AKB32646.1"/>
    <property type="molecule type" value="Genomic_DNA"/>
</dbReference>
<dbReference type="Gene3D" id="3.30.950.30">
    <property type="entry name" value="Schlafen, AAA domain"/>
    <property type="match status" value="1"/>
</dbReference>
<dbReference type="PANTHER" id="PTHR12155:SF41">
    <property type="entry name" value="SCHLAFEN ALBA-2 DOMAIN-CONTAINING PROTEIN"/>
    <property type="match status" value="1"/>
</dbReference>
<evidence type="ECO:0000313" key="3">
    <source>
        <dbReference type="Proteomes" id="UP000033092"/>
    </source>
</evidence>
<dbReference type="InterPro" id="IPR007421">
    <property type="entry name" value="Schlafen_AlbA_2_dom"/>
</dbReference>
<dbReference type="HOGENOM" id="CLU_643423_0_0_2"/>
<dbReference type="Proteomes" id="UP000033092">
    <property type="component" value="Chromosome"/>
</dbReference>
<evidence type="ECO:0000259" key="1">
    <source>
        <dbReference type="Pfam" id="PF04326"/>
    </source>
</evidence>
<gene>
    <name evidence="2" type="ORF">MSSIH_1956</name>
</gene>
<reference evidence="2 3" key="1">
    <citation type="submission" date="2014-07" db="EMBL/GenBank/DDBJ databases">
        <title>Methanogenic archaea and the global carbon cycle.</title>
        <authorList>
            <person name="Henriksen J.R."/>
            <person name="Luke J."/>
            <person name="Reinhart S."/>
            <person name="Benedict M.N."/>
            <person name="Youngblut N.D."/>
            <person name="Metcalf M.E."/>
            <person name="Whitaker R.J."/>
            <person name="Metcalf W.W."/>
        </authorList>
    </citation>
    <scope>NUCLEOTIDE SEQUENCE [LARGE SCALE GENOMIC DNA]</scope>
    <source>
        <strain evidence="2 3">HI350</strain>
    </source>
</reference>
<feature type="domain" description="Schlafen AlbA-2" evidence="1">
    <location>
        <begin position="276"/>
        <end position="408"/>
    </location>
</feature>
<dbReference type="Pfam" id="PF04326">
    <property type="entry name" value="SLFN_AlbA_2"/>
    <property type="match status" value="1"/>
</dbReference>
<protein>
    <recommendedName>
        <fullName evidence="1">Schlafen AlbA-2 domain-containing protein</fullName>
    </recommendedName>
</protein>
<dbReference type="PANTHER" id="PTHR12155">
    <property type="entry name" value="SCHLAFEN"/>
    <property type="match status" value="1"/>
</dbReference>